<dbReference type="RefSeq" id="WP_004520875.1">
    <property type="nucleotide sequence ID" value="NZ_ACEO02000013.1"/>
</dbReference>
<dbReference type="EMBL" id="ACEO02000013">
    <property type="protein sequence ID" value="EFC51179.1"/>
    <property type="molecule type" value="Genomic_DNA"/>
</dbReference>
<sequence length="633" mass="70038">MNLETLLALPRNLKKTFFVIHDILMIFVAFWFAQSLKVQYSDEWLSIANWLAFGSTALLTIILFIRIGLYRAVTRFVSIRVLTAAAFGSIISAVLFCLSTLVFEQKLHLALPIVYFLVLVVGVTSSRMILRAILTDHHRKQMTPVIIYGAGQSGRQLLEAIKQVNEYSAIAFVDDNPKIQRTVIYDLAVYNPNEIPMLISRYGVRKILLAIPSSTPEERKDIIRRLEAYKCEVLTIPGMKDLVDGKINVSSLKKISVVDLLGRAPVAPRPELMSADISDKVVIVTGAGGSIGSELCRQILNCRPTKLLLFELSEFALYSIDKELRETQAAQGSQVEVVPLLGSVQNKERLSSIMKAYHVDTVYHAAAYKHVPMVEFNTIEGIQNNVFGTLCCAQAAVDAGVSTFVLISTDKAVRPTNTMGASKRMAELCLQALAAEPEQKTRFCMVRFGNVLGSSGSVVPVFEKQIAEGGPITLTHQDITRYFMTIPEAAQLVIQAGAMGKGGDVFVLDMGESVKIIDLARQMIVLSGLKVKDEQHPHGDIEIKITGLRPGEKLYEELLIGDEVQKTTHPRIMTASEVMLPWTQLSDILSELETACFQSDQNSLRQLLLRAPTGFVPKDGICDLVWQQNNKAV</sequence>
<name>A0A9W5IP26_NEISU</name>
<comment type="similarity">
    <text evidence="1">Belongs to the polysaccharide synthase family.</text>
</comment>
<comment type="caution">
    <text evidence="4">The sequence shown here is derived from an EMBL/GenBank/DDBJ whole genome shotgun (WGS) entry which is preliminary data.</text>
</comment>
<dbReference type="SUPFAM" id="SSF53335">
    <property type="entry name" value="S-adenosyl-L-methionine-dependent methyltransferases"/>
    <property type="match status" value="1"/>
</dbReference>
<keyword evidence="2" id="KW-0812">Transmembrane</keyword>
<dbReference type="AlphaFoldDB" id="A0A9W5IP26"/>
<evidence type="ECO:0000313" key="5">
    <source>
        <dbReference type="Proteomes" id="UP000004621"/>
    </source>
</evidence>
<organism evidence="4 5">
    <name type="scientific">Neisseria subflava NJ9703</name>
    <dbReference type="NCBI Taxonomy" id="546268"/>
    <lineage>
        <taxon>Bacteria</taxon>
        <taxon>Pseudomonadati</taxon>
        <taxon>Pseudomonadota</taxon>
        <taxon>Betaproteobacteria</taxon>
        <taxon>Neisseriales</taxon>
        <taxon>Neisseriaceae</taxon>
        <taxon>Neisseria</taxon>
    </lineage>
</organism>
<dbReference type="PANTHER" id="PTHR43318">
    <property type="entry name" value="UDP-N-ACETYLGLUCOSAMINE 4,6-DEHYDRATASE"/>
    <property type="match status" value="1"/>
</dbReference>
<keyword evidence="2" id="KW-1133">Transmembrane helix</keyword>
<feature type="transmembrane region" description="Helical" evidence="2">
    <location>
        <begin position="16"/>
        <end position="35"/>
    </location>
</feature>
<dbReference type="SUPFAM" id="SSF51735">
    <property type="entry name" value="NAD(P)-binding Rossmann-fold domains"/>
    <property type="match status" value="1"/>
</dbReference>
<dbReference type="Gene3D" id="3.40.50.720">
    <property type="entry name" value="NAD(P)-binding Rossmann-like Domain"/>
    <property type="match status" value="2"/>
</dbReference>
<dbReference type="CDD" id="cd05237">
    <property type="entry name" value="UDP_invert_4-6DH_SDR_e"/>
    <property type="match status" value="1"/>
</dbReference>
<dbReference type="Pfam" id="PF02719">
    <property type="entry name" value="Polysacc_synt_2"/>
    <property type="match status" value="1"/>
</dbReference>
<dbReference type="InterPro" id="IPR029063">
    <property type="entry name" value="SAM-dependent_MTases_sf"/>
</dbReference>
<accession>A0A9W5IP26</accession>
<dbReference type="PANTHER" id="PTHR43318:SF1">
    <property type="entry name" value="POLYSACCHARIDE BIOSYNTHESIS PROTEIN EPSC-RELATED"/>
    <property type="match status" value="1"/>
</dbReference>
<dbReference type="Proteomes" id="UP000004621">
    <property type="component" value="Unassembled WGS sequence"/>
</dbReference>
<reference evidence="4 5" key="1">
    <citation type="submission" date="2010-01" db="EMBL/GenBank/DDBJ databases">
        <authorList>
            <person name="Weinstock G."/>
            <person name="Sodergren E."/>
            <person name="Clifton S."/>
            <person name="Fulton L."/>
            <person name="Fulton B."/>
            <person name="Courtney L."/>
            <person name="Fronick C."/>
            <person name="Harrison M."/>
            <person name="Strong C."/>
            <person name="Farmer C."/>
            <person name="Delahaunty K."/>
            <person name="Markovic C."/>
            <person name="Hall O."/>
            <person name="Minx P."/>
            <person name="Tomlinson C."/>
            <person name="Mitreva M."/>
            <person name="Nelson J."/>
            <person name="Hou S."/>
            <person name="Wollam A."/>
            <person name="Pepin K.H."/>
            <person name="Johnson M."/>
            <person name="Bhonagiri V."/>
            <person name="Nash W.E."/>
            <person name="Warren W."/>
            <person name="Chinwalla A."/>
            <person name="Mardis E.R."/>
            <person name="Wilson R.K."/>
        </authorList>
    </citation>
    <scope>NUCLEOTIDE SEQUENCE [LARGE SCALE GENOMIC DNA]</scope>
    <source>
        <strain evidence="4 5">NJ9703</strain>
    </source>
</reference>
<dbReference type="InterPro" id="IPR036291">
    <property type="entry name" value="NAD(P)-bd_dom_sf"/>
</dbReference>
<protein>
    <submittedName>
        <fullName evidence="4">Polysaccharide biosynthesis protein</fullName>
    </submittedName>
</protein>
<dbReference type="InterPro" id="IPR051203">
    <property type="entry name" value="Polysaccharide_Synthase-Rel"/>
</dbReference>
<evidence type="ECO:0000313" key="4">
    <source>
        <dbReference type="EMBL" id="EFC51179.1"/>
    </source>
</evidence>
<evidence type="ECO:0000256" key="2">
    <source>
        <dbReference type="SAM" id="Phobius"/>
    </source>
</evidence>
<dbReference type="Pfam" id="PF13727">
    <property type="entry name" value="CoA_binding_3"/>
    <property type="match status" value="1"/>
</dbReference>
<gene>
    <name evidence="4" type="ORF">NEISUBOT_05350</name>
</gene>
<feature type="transmembrane region" description="Helical" evidence="2">
    <location>
        <begin position="81"/>
        <end position="103"/>
    </location>
</feature>
<feature type="transmembrane region" description="Helical" evidence="2">
    <location>
        <begin position="109"/>
        <end position="130"/>
    </location>
</feature>
<feature type="domain" description="Polysaccharide biosynthesis protein CapD-like" evidence="3">
    <location>
        <begin position="282"/>
        <end position="576"/>
    </location>
</feature>
<dbReference type="InterPro" id="IPR003869">
    <property type="entry name" value="Polysac_CapD-like"/>
</dbReference>
<proteinExistence type="inferred from homology"/>
<feature type="transmembrane region" description="Helical" evidence="2">
    <location>
        <begin position="47"/>
        <end position="69"/>
    </location>
</feature>
<evidence type="ECO:0000259" key="3">
    <source>
        <dbReference type="Pfam" id="PF02719"/>
    </source>
</evidence>
<evidence type="ECO:0000256" key="1">
    <source>
        <dbReference type="ARBA" id="ARBA00007430"/>
    </source>
</evidence>
<keyword evidence="2" id="KW-0472">Membrane</keyword>